<keyword evidence="1" id="KW-0175">Coiled coil</keyword>
<evidence type="ECO:0000313" key="2">
    <source>
        <dbReference type="EMBL" id="KQH84645.1"/>
    </source>
</evidence>
<proteinExistence type="predicted"/>
<dbReference type="EMBL" id="LKHS01000017">
    <property type="protein sequence ID" value="KQH84645.1"/>
    <property type="molecule type" value="Genomic_DNA"/>
</dbReference>
<organism evidence="2 3">
    <name type="scientific">Vibrio furnissii</name>
    <dbReference type="NCBI Taxonomy" id="29494"/>
    <lineage>
        <taxon>Bacteria</taxon>
        <taxon>Pseudomonadati</taxon>
        <taxon>Pseudomonadota</taxon>
        <taxon>Gammaproteobacteria</taxon>
        <taxon>Vibrionales</taxon>
        <taxon>Vibrionaceae</taxon>
        <taxon>Vibrio</taxon>
    </lineage>
</organism>
<gene>
    <name evidence="2" type="ORF">AMR76_17740</name>
</gene>
<protein>
    <submittedName>
        <fullName evidence="2">Uncharacterized protein</fullName>
    </submittedName>
</protein>
<dbReference type="RefSeq" id="WP_055466759.1">
    <property type="nucleotide sequence ID" value="NZ_LKHS01000017.1"/>
</dbReference>
<name>A0A0Q2QXC6_VIBFU</name>
<feature type="coiled-coil region" evidence="1">
    <location>
        <begin position="241"/>
        <end position="275"/>
    </location>
</feature>
<comment type="caution">
    <text evidence="2">The sequence shown here is derived from an EMBL/GenBank/DDBJ whole genome shotgun (WGS) entry which is preliminary data.</text>
</comment>
<reference evidence="2 3" key="1">
    <citation type="submission" date="2015-08" db="EMBL/GenBank/DDBJ databases">
        <title>Antibacterial properties of a collection of Vibrionaceae strains.</title>
        <authorList>
            <person name="Giubergia S."/>
        </authorList>
    </citation>
    <scope>NUCLEOTIDE SEQUENCE [LARGE SCALE GENOMIC DNA]</scope>
    <source>
        <strain evidence="2 3">S0821</strain>
    </source>
</reference>
<accession>A0A0Q2QXC6</accession>
<dbReference type="InParanoid" id="A0A0Q2QXC6"/>
<evidence type="ECO:0000313" key="3">
    <source>
        <dbReference type="Proteomes" id="UP000051221"/>
    </source>
</evidence>
<keyword evidence="3" id="KW-1185">Reference proteome</keyword>
<dbReference type="PROSITE" id="PS51257">
    <property type="entry name" value="PROKAR_LIPOPROTEIN"/>
    <property type="match status" value="1"/>
</dbReference>
<sequence>MTTLIKLTSIIISIGLLGCSNTEKFELSSTKDKFGVVVLEADKRVILMRGDRVCAEPPPETQLTKNDSLNVLANAILSEDKQISAQATRAYSIGVQQLYVRSHTNQLYRDASYALCQGYLSGALTNEALILQINNYKQSALKWIDSAITHLEKVKSELDAKEHSLLIKEIDKKIAALKVDRKNIHSDTNSLIASIQKDTQPIEANAYLNAQNFYTNLAFTTLILEFNKFYDANAQLDKGKIQAYENTVTQMKTDLKTLETKLTALENTTKEVKTDSAAVIEKADSIIETQGEHTKTLDELKSDNK</sequence>
<evidence type="ECO:0000256" key="1">
    <source>
        <dbReference type="SAM" id="Coils"/>
    </source>
</evidence>
<dbReference type="Proteomes" id="UP000051221">
    <property type="component" value="Unassembled WGS sequence"/>
</dbReference>
<dbReference type="AlphaFoldDB" id="A0A0Q2QXC6"/>